<evidence type="ECO:0000313" key="5">
    <source>
        <dbReference type="Proteomes" id="UP000837857"/>
    </source>
</evidence>
<protein>
    <recommendedName>
        <fullName evidence="3">C2H2-type domain-containing protein</fullName>
    </recommendedName>
</protein>
<dbReference type="InterPro" id="IPR013087">
    <property type="entry name" value="Znf_C2H2_type"/>
</dbReference>
<reference evidence="4" key="1">
    <citation type="submission" date="2022-03" db="EMBL/GenBank/DDBJ databases">
        <authorList>
            <person name="Martin H S."/>
        </authorList>
    </citation>
    <scope>NUCLEOTIDE SEQUENCE</scope>
</reference>
<organism evidence="4 5">
    <name type="scientific">Iphiclides podalirius</name>
    <name type="common">scarce swallowtail</name>
    <dbReference type="NCBI Taxonomy" id="110791"/>
    <lineage>
        <taxon>Eukaryota</taxon>
        <taxon>Metazoa</taxon>
        <taxon>Ecdysozoa</taxon>
        <taxon>Arthropoda</taxon>
        <taxon>Hexapoda</taxon>
        <taxon>Insecta</taxon>
        <taxon>Pterygota</taxon>
        <taxon>Neoptera</taxon>
        <taxon>Endopterygota</taxon>
        <taxon>Lepidoptera</taxon>
        <taxon>Glossata</taxon>
        <taxon>Ditrysia</taxon>
        <taxon>Papilionoidea</taxon>
        <taxon>Papilionidae</taxon>
        <taxon>Papilioninae</taxon>
        <taxon>Iphiclides</taxon>
    </lineage>
</organism>
<evidence type="ECO:0000256" key="1">
    <source>
        <dbReference type="PROSITE-ProRule" id="PRU00042"/>
    </source>
</evidence>
<dbReference type="EMBL" id="OW152816">
    <property type="protein sequence ID" value="CAH2067500.1"/>
    <property type="molecule type" value="Genomic_DNA"/>
</dbReference>
<keyword evidence="1" id="KW-0479">Metal-binding</keyword>
<name>A0ABN8IY65_9NEOP</name>
<feature type="region of interest" description="Disordered" evidence="2">
    <location>
        <begin position="1"/>
        <end position="30"/>
    </location>
</feature>
<proteinExistence type="predicted"/>
<feature type="compositionally biased region" description="Basic residues" evidence="2">
    <location>
        <begin position="13"/>
        <end position="27"/>
    </location>
</feature>
<feature type="domain" description="C2H2-type" evidence="3">
    <location>
        <begin position="30"/>
        <end position="57"/>
    </location>
</feature>
<evidence type="ECO:0000256" key="2">
    <source>
        <dbReference type="SAM" id="MobiDB-lite"/>
    </source>
</evidence>
<dbReference type="PROSITE" id="PS00028">
    <property type="entry name" value="ZINC_FINGER_C2H2_1"/>
    <property type="match status" value="1"/>
</dbReference>
<dbReference type="Proteomes" id="UP000837857">
    <property type="component" value="Chromosome 4"/>
</dbReference>
<dbReference type="PROSITE" id="PS50157">
    <property type="entry name" value="ZINC_FINGER_C2H2_2"/>
    <property type="match status" value="1"/>
</dbReference>
<sequence length="266" mass="28812">MNKKKPAGSGRAARGRRTCGARGRGGRPRCACSVCGRAFAERAALLRHARRHAPRGGSAPPAAPAPPADKPVKQMSLLVPDNQQMPTEVITEQQEGDSEDRVIYIAYDVEDSTPSLHILGHEQTVGFEDPKLHSGRELFGGSSLLVPQAGLEHLELEQLAEPLELEEVAQPTVANEHARHHLPVTDEHGNPLHFTMQDGTRLAITSADGKSLQVITQDGQTIPVEINSFTDDEDIDGPDTVVHQLNLQKSVESNGSTPVTHYYTLV</sequence>
<accession>A0ABN8IY65</accession>
<keyword evidence="1" id="KW-0862">Zinc</keyword>
<evidence type="ECO:0000259" key="3">
    <source>
        <dbReference type="PROSITE" id="PS50157"/>
    </source>
</evidence>
<keyword evidence="5" id="KW-1185">Reference proteome</keyword>
<evidence type="ECO:0000313" key="4">
    <source>
        <dbReference type="EMBL" id="CAH2067500.1"/>
    </source>
</evidence>
<feature type="region of interest" description="Disordered" evidence="2">
    <location>
        <begin position="46"/>
        <end position="72"/>
    </location>
</feature>
<keyword evidence="1" id="KW-0863">Zinc-finger</keyword>
<gene>
    <name evidence="4" type="ORF">IPOD504_LOCUS13903</name>
</gene>
<feature type="non-terminal residue" evidence="4">
    <location>
        <position position="1"/>
    </location>
</feature>